<comment type="caution">
    <text evidence="4">The sequence shown here is derived from an EMBL/GenBank/DDBJ whole genome shotgun (WGS) entry which is preliminary data.</text>
</comment>
<dbReference type="PANTHER" id="PTHR43022">
    <property type="entry name" value="PROTEIN SMF"/>
    <property type="match status" value="1"/>
</dbReference>
<dbReference type="InterPro" id="IPR041614">
    <property type="entry name" value="DprA_WH"/>
</dbReference>
<dbReference type="InterPro" id="IPR057666">
    <property type="entry name" value="DrpA_SLOG"/>
</dbReference>
<evidence type="ECO:0000259" key="2">
    <source>
        <dbReference type="Pfam" id="PF02481"/>
    </source>
</evidence>
<evidence type="ECO:0000256" key="1">
    <source>
        <dbReference type="ARBA" id="ARBA00006525"/>
    </source>
</evidence>
<dbReference type="Gene3D" id="3.40.50.450">
    <property type="match status" value="1"/>
</dbReference>
<protein>
    <submittedName>
        <fullName evidence="4">DNA-processing protein DprA</fullName>
    </submittedName>
</protein>
<dbReference type="Pfam" id="PF02481">
    <property type="entry name" value="DNA_processg_A"/>
    <property type="match status" value="1"/>
</dbReference>
<feature type="domain" description="DprA winged helix" evidence="3">
    <location>
        <begin position="86"/>
        <end position="138"/>
    </location>
</feature>
<reference evidence="4" key="2">
    <citation type="submission" date="2021-04" db="EMBL/GenBank/DDBJ databases">
        <authorList>
            <person name="Gilroy R."/>
        </authorList>
    </citation>
    <scope>NUCLEOTIDE SEQUENCE</scope>
    <source>
        <strain evidence="4">ChiGjej4B4-7305</strain>
    </source>
</reference>
<reference evidence="4" key="1">
    <citation type="journal article" date="2021" name="PeerJ">
        <title>Extensive microbial diversity within the chicken gut microbiome revealed by metagenomics and culture.</title>
        <authorList>
            <person name="Gilroy R."/>
            <person name="Ravi A."/>
            <person name="Getino M."/>
            <person name="Pursley I."/>
            <person name="Horton D.L."/>
            <person name="Alikhan N.F."/>
            <person name="Baker D."/>
            <person name="Gharbi K."/>
            <person name="Hall N."/>
            <person name="Watson M."/>
            <person name="Adriaenssens E.M."/>
            <person name="Foster-Nyarko E."/>
            <person name="Jarju S."/>
            <person name="Secka A."/>
            <person name="Antonio M."/>
            <person name="Oren A."/>
            <person name="Chaudhuri R.R."/>
            <person name="La Ragione R."/>
            <person name="Hildebrand F."/>
            <person name="Pallen M.J."/>
        </authorList>
    </citation>
    <scope>NUCLEOTIDE SEQUENCE</scope>
    <source>
        <strain evidence="4">ChiGjej4B4-7305</strain>
    </source>
</reference>
<dbReference type="GO" id="GO:0009294">
    <property type="term" value="P:DNA-mediated transformation"/>
    <property type="evidence" value="ECO:0007669"/>
    <property type="project" value="InterPro"/>
</dbReference>
<dbReference type="AlphaFoldDB" id="A0A9D2J644"/>
<gene>
    <name evidence="4" type="ORF">H9815_14820</name>
</gene>
<dbReference type="EMBL" id="DXBY01000257">
    <property type="protein sequence ID" value="HIZ37044.1"/>
    <property type="molecule type" value="Genomic_DNA"/>
</dbReference>
<feature type="non-terminal residue" evidence="4">
    <location>
        <position position="1"/>
    </location>
</feature>
<proteinExistence type="inferred from homology"/>
<sequence>AALAEVTVVVEASWRSGALNTAGHAAELGRTVAAVPGPVTSATSAGCHRLIREGAVCVTEAAEVLELLGPLDATAGPAAPPVPAGLLDGLDPGQAQVLDAMPARAGVELVSLVRSAGLAEPEVRSALGFLELAGRVERDGVRWRRSSRRSA</sequence>
<accession>A0A9D2J644</accession>
<dbReference type="Proteomes" id="UP000824037">
    <property type="component" value="Unassembled WGS sequence"/>
</dbReference>
<evidence type="ECO:0000259" key="3">
    <source>
        <dbReference type="Pfam" id="PF17782"/>
    </source>
</evidence>
<dbReference type="Gene3D" id="1.10.10.10">
    <property type="entry name" value="Winged helix-like DNA-binding domain superfamily/Winged helix DNA-binding domain"/>
    <property type="match status" value="1"/>
</dbReference>
<name>A0A9D2J644_9MICO</name>
<evidence type="ECO:0000313" key="5">
    <source>
        <dbReference type="Proteomes" id="UP000824037"/>
    </source>
</evidence>
<dbReference type="Pfam" id="PF17782">
    <property type="entry name" value="WHD_DprA"/>
    <property type="match status" value="1"/>
</dbReference>
<feature type="domain" description="Smf/DprA SLOG" evidence="2">
    <location>
        <begin position="1"/>
        <end position="68"/>
    </location>
</feature>
<evidence type="ECO:0000313" key="4">
    <source>
        <dbReference type="EMBL" id="HIZ37044.1"/>
    </source>
</evidence>
<dbReference type="PANTHER" id="PTHR43022:SF1">
    <property type="entry name" value="PROTEIN SMF"/>
    <property type="match status" value="1"/>
</dbReference>
<organism evidence="4 5">
    <name type="scientific">Candidatus Ruania gallistercoris</name>
    <dbReference type="NCBI Taxonomy" id="2838746"/>
    <lineage>
        <taxon>Bacteria</taxon>
        <taxon>Bacillati</taxon>
        <taxon>Actinomycetota</taxon>
        <taxon>Actinomycetes</taxon>
        <taxon>Micrococcales</taxon>
        <taxon>Ruaniaceae</taxon>
        <taxon>Ruania</taxon>
    </lineage>
</organism>
<dbReference type="InterPro" id="IPR003488">
    <property type="entry name" value="DprA"/>
</dbReference>
<dbReference type="InterPro" id="IPR036388">
    <property type="entry name" value="WH-like_DNA-bd_sf"/>
</dbReference>
<comment type="similarity">
    <text evidence="1">Belongs to the DprA/Smf family.</text>
</comment>